<dbReference type="GO" id="GO:0006952">
    <property type="term" value="P:defense response"/>
    <property type="evidence" value="ECO:0007669"/>
    <property type="project" value="InterPro"/>
</dbReference>
<evidence type="ECO:0000259" key="1">
    <source>
        <dbReference type="PROSITE" id="PS50004"/>
    </source>
</evidence>
<dbReference type="PANTHER" id="PTHR32246">
    <property type="entry name" value="INGRESSION PROTEIN FIC1"/>
    <property type="match status" value="1"/>
</dbReference>
<sequence length="265" mass="28803">METKILEINLISAQNLKPPSTNLRRMQTYAVVWIDSCTKLRTRIDHVGGENPTWNDKFLFKVSKEFLTGETSAVSFEIFAVGCLRDPLIGTVRFLISNLPLCSSTPTDIRTPSFVALQIRRPSGRFHGMLNVGAVVTGDSELTALNGASALGYRDLMGVSVRRKRPGLKKSKSVSLRKDYPGENSWCDSGYTSDGTESSSTSSSSTASTVLKDFNGIRDLAGTDHVRSSSDGGGMFCGLLTHKVLLPVCLSAHNLRGYCGSQKEN</sequence>
<evidence type="ECO:0000313" key="3">
    <source>
        <dbReference type="Proteomes" id="UP001159364"/>
    </source>
</evidence>
<dbReference type="PANTHER" id="PTHR32246:SF69">
    <property type="entry name" value="CALCIUM-DEPENDENT LIPID-BINDING (CALB DOMAIN) FAMILY PROTEIN"/>
    <property type="match status" value="1"/>
</dbReference>
<keyword evidence="3" id="KW-1185">Reference proteome</keyword>
<comment type="caution">
    <text evidence="2">The sequence shown here is derived from an EMBL/GenBank/DDBJ whole genome shotgun (WGS) entry which is preliminary data.</text>
</comment>
<accession>A0AAV8UDV5</accession>
<gene>
    <name evidence="2" type="ORF">K2173_025383</name>
</gene>
<feature type="domain" description="C2" evidence="1">
    <location>
        <begin position="1"/>
        <end position="109"/>
    </location>
</feature>
<protein>
    <recommendedName>
        <fullName evidence="1">C2 domain-containing protein</fullName>
    </recommendedName>
</protein>
<proteinExistence type="predicted"/>
<dbReference type="SUPFAM" id="SSF49562">
    <property type="entry name" value="C2 domain (Calcium/lipid-binding domain, CaLB)"/>
    <property type="match status" value="1"/>
</dbReference>
<dbReference type="Gene3D" id="2.60.40.150">
    <property type="entry name" value="C2 domain"/>
    <property type="match status" value="1"/>
</dbReference>
<dbReference type="Proteomes" id="UP001159364">
    <property type="component" value="Linkage Group LG08"/>
</dbReference>
<name>A0AAV8UDV5_9ROSI</name>
<dbReference type="InterPro" id="IPR044750">
    <property type="entry name" value="C2_SRC2/BAP"/>
</dbReference>
<dbReference type="EMBL" id="JAIWQS010000008">
    <property type="protein sequence ID" value="KAJ8900606.1"/>
    <property type="molecule type" value="Genomic_DNA"/>
</dbReference>
<evidence type="ECO:0000313" key="2">
    <source>
        <dbReference type="EMBL" id="KAJ8900606.1"/>
    </source>
</evidence>
<reference evidence="2 3" key="1">
    <citation type="submission" date="2021-09" db="EMBL/GenBank/DDBJ databases">
        <title>Genomic insights and catalytic innovation underlie evolution of tropane alkaloids biosynthesis.</title>
        <authorList>
            <person name="Wang Y.-J."/>
            <person name="Tian T."/>
            <person name="Huang J.-P."/>
            <person name="Huang S.-X."/>
        </authorList>
    </citation>
    <scope>NUCLEOTIDE SEQUENCE [LARGE SCALE GENOMIC DNA]</scope>
    <source>
        <strain evidence="2">KIB-2018</strain>
        <tissue evidence="2">Leaf</tissue>
    </source>
</reference>
<dbReference type="Pfam" id="PF00168">
    <property type="entry name" value="C2"/>
    <property type="match status" value="1"/>
</dbReference>
<dbReference type="InterPro" id="IPR000008">
    <property type="entry name" value="C2_dom"/>
</dbReference>
<organism evidence="2 3">
    <name type="scientific">Erythroxylum novogranatense</name>
    <dbReference type="NCBI Taxonomy" id="1862640"/>
    <lineage>
        <taxon>Eukaryota</taxon>
        <taxon>Viridiplantae</taxon>
        <taxon>Streptophyta</taxon>
        <taxon>Embryophyta</taxon>
        <taxon>Tracheophyta</taxon>
        <taxon>Spermatophyta</taxon>
        <taxon>Magnoliopsida</taxon>
        <taxon>eudicotyledons</taxon>
        <taxon>Gunneridae</taxon>
        <taxon>Pentapetalae</taxon>
        <taxon>rosids</taxon>
        <taxon>fabids</taxon>
        <taxon>Malpighiales</taxon>
        <taxon>Erythroxylaceae</taxon>
        <taxon>Erythroxylum</taxon>
    </lineage>
</organism>
<dbReference type="AlphaFoldDB" id="A0AAV8UDV5"/>
<dbReference type="InterPro" id="IPR035892">
    <property type="entry name" value="C2_domain_sf"/>
</dbReference>
<dbReference type="CDD" id="cd04051">
    <property type="entry name" value="C2_SRC2_like"/>
    <property type="match status" value="1"/>
</dbReference>
<dbReference type="SMART" id="SM00239">
    <property type="entry name" value="C2"/>
    <property type="match status" value="1"/>
</dbReference>
<dbReference type="PROSITE" id="PS50004">
    <property type="entry name" value="C2"/>
    <property type="match status" value="1"/>
</dbReference>